<dbReference type="EMBL" id="MGJD01000024">
    <property type="protein sequence ID" value="OGN00275.1"/>
    <property type="molecule type" value="Genomic_DNA"/>
</dbReference>
<proteinExistence type="predicted"/>
<name>A0A1F8EHG3_9BACT</name>
<evidence type="ECO:0000313" key="2">
    <source>
        <dbReference type="Proteomes" id="UP000177117"/>
    </source>
</evidence>
<protein>
    <submittedName>
        <fullName evidence="1">Uncharacterized protein</fullName>
    </submittedName>
</protein>
<reference evidence="1 2" key="1">
    <citation type="journal article" date="2016" name="Nat. Commun.">
        <title>Thousands of microbial genomes shed light on interconnected biogeochemical processes in an aquifer system.</title>
        <authorList>
            <person name="Anantharaman K."/>
            <person name="Brown C.T."/>
            <person name="Hug L.A."/>
            <person name="Sharon I."/>
            <person name="Castelle C.J."/>
            <person name="Probst A.J."/>
            <person name="Thomas B.C."/>
            <person name="Singh A."/>
            <person name="Wilkins M.J."/>
            <person name="Karaoz U."/>
            <person name="Brodie E.L."/>
            <person name="Williams K.H."/>
            <person name="Hubbard S.S."/>
            <person name="Banfield J.F."/>
        </authorList>
    </citation>
    <scope>NUCLEOTIDE SEQUENCE [LARGE SCALE GENOMIC DNA]</scope>
</reference>
<organism evidence="1 2">
    <name type="scientific">Candidatus Yanofskybacteria bacterium RIFCSPHIGHO2_01_FULL_41_53</name>
    <dbReference type="NCBI Taxonomy" id="1802663"/>
    <lineage>
        <taxon>Bacteria</taxon>
        <taxon>Candidatus Yanofskyibacteriota</taxon>
    </lineage>
</organism>
<dbReference type="Proteomes" id="UP000177117">
    <property type="component" value="Unassembled WGS sequence"/>
</dbReference>
<evidence type="ECO:0000313" key="1">
    <source>
        <dbReference type="EMBL" id="OGN00275.1"/>
    </source>
</evidence>
<gene>
    <name evidence="1" type="ORF">A2650_04560</name>
</gene>
<dbReference type="AlphaFoldDB" id="A0A1F8EHG3"/>
<comment type="caution">
    <text evidence="1">The sequence shown here is derived from an EMBL/GenBank/DDBJ whole genome shotgun (WGS) entry which is preliminary data.</text>
</comment>
<accession>A0A1F8EHG3</accession>
<sequence length="131" mass="14427">MRVVHHQAQGGQEMLRNQFVPGTTVRVELPPACVEFGGKEEYPDGRMGTVIIPEQFLKGAGSGEGRLERAEALYKSSAPVNREGLSCVAFPAPFRGKTRSGNPQVKTWSEGGRHVMWIPSWILVRPLAVRT</sequence>